<evidence type="ECO:0000256" key="6">
    <source>
        <dbReference type="SAM" id="Phobius"/>
    </source>
</evidence>
<comment type="subcellular location">
    <subcellularLocation>
        <location evidence="1">Membrane</location>
        <topology evidence="1">Multi-pass membrane protein</topology>
    </subcellularLocation>
</comment>
<dbReference type="Proteomes" id="UP001177003">
    <property type="component" value="Chromosome 5"/>
</dbReference>
<dbReference type="EMBL" id="OX465081">
    <property type="protein sequence ID" value="CAI9286197.1"/>
    <property type="molecule type" value="Genomic_DNA"/>
</dbReference>
<protein>
    <recommendedName>
        <fullName evidence="7">Bicarbonate transporter-like transmembrane domain-containing protein</fullName>
    </recommendedName>
</protein>
<feature type="domain" description="Bicarbonate transporter-like transmembrane" evidence="7">
    <location>
        <begin position="2"/>
        <end position="120"/>
    </location>
</feature>
<dbReference type="InterPro" id="IPR003020">
    <property type="entry name" value="HCO3_transpt_euk"/>
</dbReference>
<evidence type="ECO:0000256" key="5">
    <source>
        <dbReference type="ARBA" id="ARBA00023136"/>
    </source>
</evidence>
<evidence type="ECO:0000256" key="3">
    <source>
        <dbReference type="ARBA" id="ARBA00022692"/>
    </source>
</evidence>
<dbReference type="Pfam" id="PF00955">
    <property type="entry name" value="HCO3_cotransp"/>
    <property type="match status" value="1"/>
</dbReference>
<keyword evidence="5 6" id="KW-0472">Membrane</keyword>
<evidence type="ECO:0000259" key="7">
    <source>
        <dbReference type="Pfam" id="PF00955"/>
    </source>
</evidence>
<proteinExistence type="inferred from homology"/>
<evidence type="ECO:0000256" key="1">
    <source>
        <dbReference type="ARBA" id="ARBA00004141"/>
    </source>
</evidence>
<sequence>MPLITLIPTSVLWGYFAYIAIDTLPGNQFWERILFIFVPHSRIYKVLERVHASFVESVPYRTIFMFTIFQIVYFLTCFGVTWIPIVGILFPIPFFLLITIQQHTLPKLFHPYHLSELDAAKYEEIVNLRNSQQIHGPILVVVPLSNLANLAKSSESAFLI</sequence>
<gene>
    <name evidence="8" type="ORF">LSALG_LOCUS25626</name>
</gene>
<dbReference type="GO" id="GO:0006820">
    <property type="term" value="P:monoatomic anion transport"/>
    <property type="evidence" value="ECO:0007669"/>
    <property type="project" value="InterPro"/>
</dbReference>
<keyword evidence="3 6" id="KW-0812">Transmembrane</keyword>
<dbReference type="PANTHER" id="PTHR11453">
    <property type="entry name" value="ANION EXCHANGE PROTEIN"/>
    <property type="match status" value="1"/>
</dbReference>
<dbReference type="GO" id="GO:0050801">
    <property type="term" value="P:monoatomic ion homeostasis"/>
    <property type="evidence" value="ECO:0007669"/>
    <property type="project" value="TreeGrafter"/>
</dbReference>
<evidence type="ECO:0000256" key="2">
    <source>
        <dbReference type="ARBA" id="ARBA00006262"/>
    </source>
</evidence>
<evidence type="ECO:0000256" key="4">
    <source>
        <dbReference type="ARBA" id="ARBA00022989"/>
    </source>
</evidence>
<evidence type="ECO:0000313" key="9">
    <source>
        <dbReference type="Proteomes" id="UP001177003"/>
    </source>
</evidence>
<reference evidence="8" key="1">
    <citation type="submission" date="2023-04" db="EMBL/GenBank/DDBJ databases">
        <authorList>
            <person name="Vijverberg K."/>
            <person name="Xiong W."/>
            <person name="Schranz E."/>
        </authorList>
    </citation>
    <scope>NUCLEOTIDE SEQUENCE</scope>
</reference>
<name>A0AA36E8J0_LACSI</name>
<feature type="transmembrane region" description="Helical" evidence="6">
    <location>
        <begin position="82"/>
        <end position="100"/>
    </location>
</feature>
<dbReference type="GO" id="GO:0005452">
    <property type="term" value="F:solute:inorganic anion antiporter activity"/>
    <property type="evidence" value="ECO:0007669"/>
    <property type="project" value="InterPro"/>
</dbReference>
<dbReference type="GO" id="GO:0005886">
    <property type="term" value="C:plasma membrane"/>
    <property type="evidence" value="ECO:0007669"/>
    <property type="project" value="TreeGrafter"/>
</dbReference>
<dbReference type="AlphaFoldDB" id="A0AA36E8J0"/>
<accession>A0AA36E8J0</accession>
<keyword evidence="9" id="KW-1185">Reference proteome</keyword>
<dbReference type="InterPro" id="IPR011531">
    <property type="entry name" value="HCO3_transpt-like_TM_dom"/>
</dbReference>
<evidence type="ECO:0000313" key="8">
    <source>
        <dbReference type="EMBL" id="CAI9286197.1"/>
    </source>
</evidence>
<dbReference type="PANTHER" id="PTHR11453:SF40">
    <property type="entry name" value="BORON TRANSPORTER 4-RELATED"/>
    <property type="match status" value="1"/>
</dbReference>
<organism evidence="8 9">
    <name type="scientific">Lactuca saligna</name>
    <name type="common">Willowleaf lettuce</name>
    <dbReference type="NCBI Taxonomy" id="75948"/>
    <lineage>
        <taxon>Eukaryota</taxon>
        <taxon>Viridiplantae</taxon>
        <taxon>Streptophyta</taxon>
        <taxon>Embryophyta</taxon>
        <taxon>Tracheophyta</taxon>
        <taxon>Spermatophyta</taxon>
        <taxon>Magnoliopsida</taxon>
        <taxon>eudicotyledons</taxon>
        <taxon>Gunneridae</taxon>
        <taxon>Pentapetalae</taxon>
        <taxon>asterids</taxon>
        <taxon>campanulids</taxon>
        <taxon>Asterales</taxon>
        <taxon>Asteraceae</taxon>
        <taxon>Cichorioideae</taxon>
        <taxon>Cichorieae</taxon>
        <taxon>Lactucinae</taxon>
        <taxon>Lactuca</taxon>
    </lineage>
</organism>
<comment type="similarity">
    <text evidence="2">Belongs to the anion exchanger (TC 2.A.31.3) family.</text>
</comment>
<keyword evidence="4 6" id="KW-1133">Transmembrane helix</keyword>